<feature type="transmembrane region" description="Helical" evidence="1">
    <location>
        <begin position="90"/>
        <end position="110"/>
    </location>
</feature>
<reference evidence="2 3" key="1">
    <citation type="journal article" date="2010" name="J. Bacteriol.">
        <title>Complete genome sequence of the thermophilic, obligately chemolithoautotrophic hydrogen-oxidizing bacterium Hydrogenobacter thermophilus TK-6.</title>
        <authorList>
            <person name="Arai H."/>
            <person name="Kanbe H."/>
            <person name="Ishii M."/>
            <person name="Igarashi Y."/>
        </authorList>
    </citation>
    <scope>NUCLEOTIDE SEQUENCE [LARGE SCALE GENOMIC DNA]</scope>
    <source>
        <strain evidence="3">DSM 6534 / IAM 12695 / TK-6 [Tokyo]</strain>
    </source>
</reference>
<dbReference type="Pfam" id="PF07314">
    <property type="entry name" value="Lit"/>
    <property type="match status" value="1"/>
</dbReference>
<keyword evidence="1" id="KW-0812">Transmembrane</keyword>
<dbReference type="eggNOG" id="COG4478">
    <property type="taxonomic scope" value="Bacteria"/>
</dbReference>
<keyword evidence="1" id="KW-1133">Transmembrane helix</keyword>
<feature type="transmembrane region" description="Helical" evidence="1">
    <location>
        <begin position="177"/>
        <end position="204"/>
    </location>
</feature>
<protein>
    <recommendedName>
        <fullName evidence="4">Integral membrane protein</fullName>
    </recommendedName>
</protein>
<evidence type="ECO:0008006" key="4">
    <source>
        <dbReference type="Google" id="ProtNLM"/>
    </source>
</evidence>
<keyword evidence="1" id="KW-0472">Membrane</keyword>
<dbReference type="EMBL" id="AP011112">
    <property type="protein sequence ID" value="BAI68470.1"/>
    <property type="molecule type" value="Genomic_DNA"/>
</dbReference>
<name>D3DF68_HYDTT</name>
<dbReference type="InterPro" id="IPR010178">
    <property type="entry name" value="Lit"/>
</dbReference>
<dbReference type="KEGG" id="hth:HTH_0003"/>
<organism evidence="2 3">
    <name type="scientific">Hydrogenobacter thermophilus (strain DSM 6534 / IAM 12695 / TK-6)</name>
    <dbReference type="NCBI Taxonomy" id="608538"/>
    <lineage>
        <taxon>Bacteria</taxon>
        <taxon>Pseudomonadati</taxon>
        <taxon>Aquificota</taxon>
        <taxon>Aquificia</taxon>
        <taxon>Aquificales</taxon>
        <taxon>Aquificaceae</taxon>
        <taxon>Hydrogenobacter</taxon>
    </lineage>
</organism>
<dbReference type="Proteomes" id="UP000002574">
    <property type="component" value="Chromosome"/>
</dbReference>
<dbReference type="RefSeq" id="WP_012962653.1">
    <property type="nucleotide sequence ID" value="NC_013799.1"/>
</dbReference>
<sequence>MVKRAVIILLFPFVLVLFCVRLAFTEFFVEWEYSKKNFPEDRWGLSKDVRLHIAKLGLRAVLSDEGMREFKASGFFSSREIKHMEDVKRFLSIIFPAFYLLSAILFALLISLGSLKETGRMLMLGGLLVDVIAFVFFSLSLIDYNWLFVNFHNLVFDPYSWRFRDYDMLLRVYPMKFWFDATVSVIVLTLILAAILQAVGFLLVKINRN</sequence>
<evidence type="ECO:0000313" key="3">
    <source>
        <dbReference type="Proteomes" id="UP000002574"/>
    </source>
</evidence>
<evidence type="ECO:0000313" key="2">
    <source>
        <dbReference type="EMBL" id="BAI68470.1"/>
    </source>
</evidence>
<dbReference type="AlphaFoldDB" id="D3DF68"/>
<dbReference type="NCBIfam" id="TIGR01906">
    <property type="entry name" value="integ_TIGR01906"/>
    <property type="match status" value="1"/>
</dbReference>
<feature type="transmembrane region" description="Helical" evidence="1">
    <location>
        <begin position="122"/>
        <end position="142"/>
    </location>
</feature>
<accession>D3DF68</accession>
<keyword evidence="3" id="KW-1185">Reference proteome</keyword>
<dbReference type="STRING" id="608538.HTH_0003"/>
<dbReference type="OrthoDB" id="4804608at2"/>
<dbReference type="KEGG" id="hte:Hydth_0004"/>
<proteinExistence type="predicted"/>
<evidence type="ECO:0000256" key="1">
    <source>
        <dbReference type="SAM" id="Phobius"/>
    </source>
</evidence>
<gene>
    <name evidence="2" type="ordered locus">HTH_0003</name>
</gene>